<dbReference type="Proteomes" id="UP001162992">
    <property type="component" value="Chromosome 3"/>
</dbReference>
<sequence length="505" mass="54755">MDRSRLLEGESRPNQEGRSNFVVTYALIASICSAMSGYCSGVMSGAVLFIRQDLNTNYIQEEILMGSLVLVSLVGTIVAGLLADTVGRKKSIFVAAIIVIAGCVIMGLAPSFWALLFGRIITGIGYGFSFMVVPLYIAEVSPPETRGRFLSFPELFINSGILLGYISSFCLAKLPVFISWRLMVGLGALPAIVLALGISIIPESPRWLVLQGRINEAFSTLILTSDHESEAEQRLNDIIVAAGNKRHKDLASAGDAVENTYPKLHNKMSDNEEAGVNLAATDHKHLIRHMWLELLWPTTSNLRFTLFVVLGLQFFQQASGVSVLLYYSPDIFQKAGFQSGWGSLGATVLVGIAKDISIPVATIFLDRLGRRPLLLISNIGVTASLLTIAMRFSIQDIYPNSTSNGYLTIAACCSFMVFFSMGLGPMAALLPSEILPLRLRAQGMGLSTASNRLLSGILSLSFLSIFKALGAAGTFWLFAGMSSISMLFLYSFVPETKGRTLEELS</sequence>
<organism evidence="1 2">
    <name type="scientific">Diphasiastrum complanatum</name>
    <name type="common">Issler's clubmoss</name>
    <name type="synonym">Lycopodium complanatum</name>
    <dbReference type="NCBI Taxonomy" id="34168"/>
    <lineage>
        <taxon>Eukaryota</taxon>
        <taxon>Viridiplantae</taxon>
        <taxon>Streptophyta</taxon>
        <taxon>Embryophyta</taxon>
        <taxon>Tracheophyta</taxon>
        <taxon>Lycopodiopsida</taxon>
        <taxon>Lycopodiales</taxon>
        <taxon>Lycopodiaceae</taxon>
        <taxon>Lycopodioideae</taxon>
        <taxon>Diphasiastrum</taxon>
    </lineage>
</organism>
<gene>
    <name evidence="1" type="ORF">O6H91_03G121700</name>
</gene>
<keyword evidence="2" id="KW-1185">Reference proteome</keyword>
<reference evidence="2" key="1">
    <citation type="journal article" date="2024" name="Proc. Natl. Acad. Sci. U.S.A.">
        <title>Extraordinary preservation of gene collinearity over three hundred million years revealed in homosporous lycophytes.</title>
        <authorList>
            <person name="Li C."/>
            <person name="Wickell D."/>
            <person name="Kuo L.Y."/>
            <person name="Chen X."/>
            <person name="Nie B."/>
            <person name="Liao X."/>
            <person name="Peng D."/>
            <person name="Ji J."/>
            <person name="Jenkins J."/>
            <person name="Williams M."/>
            <person name="Shu S."/>
            <person name="Plott C."/>
            <person name="Barry K."/>
            <person name="Rajasekar S."/>
            <person name="Grimwood J."/>
            <person name="Han X."/>
            <person name="Sun S."/>
            <person name="Hou Z."/>
            <person name="He W."/>
            <person name="Dai G."/>
            <person name="Sun C."/>
            <person name="Schmutz J."/>
            <person name="Leebens-Mack J.H."/>
            <person name="Li F.W."/>
            <person name="Wang L."/>
        </authorList>
    </citation>
    <scope>NUCLEOTIDE SEQUENCE [LARGE SCALE GENOMIC DNA]</scope>
    <source>
        <strain evidence="2">cv. PW_Plant_1</strain>
    </source>
</reference>
<dbReference type="EMBL" id="CM055094">
    <property type="protein sequence ID" value="KAJ7563693.1"/>
    <property type="molecule type" value="Genomic_DNA"/>
</dbReference>
<evidence type="ECO:0000313" key="1">
    <source>
        <dbReference type="EMBL" id="KAJ7563693.1"/>
    </source>
</evidence>
<accession>A0ACC2EBF0</accession>
<comment type="caution">
    <text evidence="1">The sequence shown here is derived from an EMBL/GenBank/DDBJ whole genome shotgun (WGS) entry which is preliminary data.</text>
</comment>
<name>A0ACC2EBF0_DIPCM</name>
<evidence type="ECO:0000313" key="2">
    <source>
        <dbReference type="Proteomes" id="UP001162992"/>
    </source>
</evidence>
<protein>
    <submittedName>
        <fullName evidence="1">Uncharacterized protein</fullName>
    </submittedName>
</protein>
<proteinExistence type="predicted"/>